<reference evidence="1 2" key="1">
    <citation type="journal article" date="2011" name="Stand. Genomic Sci.">
        <title>Complete genome sequence of Deinococcus maricopensis type strain (LB-34).</title>
        <authorList>
            <person name="Pukall R."/>
            <person name="Zeytun A."/>
            <person name="Lucas S."/>
            <person name="Lapidus A."/>
            <person name="Hammon N."/>
            <person name="Deshpande S."/>
            <person name="Nolan M."/>
            <person name="Cheng J.F."/>
            <person name="Pitluck S."/>
            <person name="Liolios K."/>
            <person name="Pagani I."/>
            <person name="Mikhailova N."/>
            <person name="Ivanova N."/>
            <person name="Mavromatis K."/>
            <person name="Pati A."/>
            <person name="Tapia R."/>
            <person name="Han C."/>
            <person name="Goodwin L."/>
            <person name="Chen A."/>
            <person name="Palaniappan K."/>
            <person name="Land M."/>
            <person name="Hauser L."/>
            <person name="Chang Y.J."/>
            <person name="Jeffries C.D."/>
            <person name="Brambilla E.M."/>
            <person name="Rohde M."/>
            <person name="Goker M."/>
            <person name="Detter J.C."/>
            <person name="Woyke T."/>
            <person name="Bristow J."/>
            <person name="Eisen J.A."/>
            <person name="Markowitz V."/>
            <person name="Hugenholtz P."/>
            <person name="Kyrpides N.C."/>
            <person name="Klenk H.P."/>
        </authorList>
    </citation>
    <scope>NUCLEOTIDE SEQUENCE [LARGE SCALE GENOMIC DNA]</scope>
    <source>
        <strain evidence="2">DSM 21211 / LMG 22137 / NRRL B-23946 / LB-34</strain>
    </source>
</reference>
<name>E8U5Q8_DEIML</name>
<dbReference type="RefSeq" id="WP_013555902.1">
    <property type="nucleotide sequence ID" value="NC_014958.1"/>
</dbReference>
<sequence length="141" mass="16526">MRPTLEWEGYHVTLEEHSRLTVHDDFVAPRQEVRCTFYLTQERFRTVTDYRRFPFYSINAPTAEEAEERAHLVFLRARNCRHQFVRKMGRTYECTLCGVLYVNDAPPAAPQPDEAPRDGGMLGKLRSMLKRRMVLAPVLKP</sequence>
<dbReference type="EMBL" id="CP002454">
    <property type="protein sequence ID" value="ADV66397.1"/>
    <property type="molecule type" value="Genomic_DNA"/>
</dbReference>
<evidence type="ECO:0000313" key="2">
    <source>
        <dbReference type="Proteomes" id="UP000008635"/>
    </source>
</evidence>
<organism evidence="1 2">
    <name type="scientific">Deinococcus maricopensis (strain DSM 21211 / LMG 22137 / NRRL B-23946 / LB-34)</name>
    <dbReference type="NCBI Taxonomy" id="709986"/>
    <lineage>
        <taxon>Bacteria</taxon>
        <taxon>Thermotogati</taxon>
        <taxon>Deinococcota</taxon>
        <taxon>Deinococci</taxon>
        <taxon>Deinococcales</taxon>
        <taxon>Deinococcaceae</taxon>
        <taxon>Deinococcus</taxon>
    </lineage>
</organism>
<dbReference type="OrthoDB" id="74070at2"/>
<protein>
    <submittedName>
        <fullName evidence="1">Uncharacterized protein</fullName>
    </submittedName>
</protein>
<dbReference type="HOGENOM" id="CLU_1822206_0_0_0"/>
<keyword evidence="2" id="KW-1185">Reference proteome</keyword>
<accession>E8U5Q8</accession>
<dbReference type="Proteomes" id="UP000008635">
    <property type="component" value="Chromosome"/>
</dbReference>
<evidence type="ECO:0000313" key="1">
    <source>
        <dbReference type="EMBL" id="ADV66397.1"/>
    </source>
</evidence>
<reference evidence="2" key="2">
    <citation type="submission" date="2011-01" db="EMBL/GenBank/DDBJ databases">
        <title>The complete genome of Deinococcus maricopensis DSM 21211.</title>
        <authorList>
            <consortium name="US DOE Joint Genome Institute (JGI-PGF)"/>
            <person name="Lucas S."/>
            <person name="Copeland A."/>
            <person name="Lapidus A."/>
            <person name="Goodwin L."/>
            <person name="Pitluck S."/>
            <person name="Kyrpides N."/>
            <person name="Mavromatis K."/>
            <person name="Pagani I."/>
            <person name="Ivanova N."/>
            <person name="Ovchinnikova G."/>
            <person name="Zeytun A."/>
            <person name="Detter J.C."/>
            <person name="Han C."/>
            <person name="Land M."/>
            <person name="Hauser L."/>
            <person name="Markowitz V."/>
            <person name="Cheng J.-F."/>
            <person name="Hugenholtz P."/>
            <person name="Woyke T."/>
            <person name="Wu D."/>
            <person name="Pukall R."/>
            <person name="Gehrich-Schroeter G."/>
            <person name="Brambilla E."/>
            <person name="Klenk H.-P."/>
            <person name="Eisen J.A."/>
        </authorList>
    </citation>
    <scope>NUCLEOTIDE SEQUENCE [LARGE SCALE GENOMIC DNA]</scope>
    <source>
        <strain evidence="2">DSM 21211 / LMG 22137 / NRRL B-23946 / LB-34</strain>
    </source>
</reference>
<proteinExistence type="predicted"/>
<dbReference type="STRING" id="709986.Deima_0741"/>
<gene>
    <name evidence="1" type="ordered locus">Deima_0741</name>
</gene>
<dbReference type="KEGG" id="dmr:Deima_0741"/>
<dbReference type="AlphaFoldDB" id="E8U5Q8"/>